<dbReference type="OrthoDB" id="8300214at2759"/>
<accession>A0A5C5G3J5</accession>
<dbReference type="Proteomes" id="UP000311382">
    <property type="component" value="Unassembled WGS sequence"/>
</dbReference>
<sequence length="154" mass="16515">MATDAPETPWHAAFHAPTSSLANGTLVALSVDELRDQLSSASASTTSTEDTSVLVVDVRRTDFETGFIRGAVNLPAHSFYPTLPGLVPILSRYRTVVFHCQSSSGRGPRCAGWYQDALDRAGISREQSKAAVLTGGIKAWLAKHGDDDELTTKL</sequence>
<organism evidence="2 3">
    <name type="scientific">Rhodotorula diobovata</name>
    <dbReference type="NCBI Taxonomy" id="5288"/>
    <lineage>
        <taxon>Eukaryota</taxon>
        <taxon>Fungi</taxon>
        <taxon>Dikarya</taxon>
        <taxon>Basidiomycota</taxon>
        <taxon>Pucciniomycotina</taxon>
        <taxon>Microbotryomycetes</taxon>
        <taxon>Sporidiobolales</taxon>
        <taxon>Sporidiobolaceae</taxon>
        <taxon>Rhodotorula</taxon>
    </lineage>
</organism>
<dbReference type="SMART" id="SM00450">
    <property type="entry name" value="RHOD"/>
    <property type="match status" value="1"/>
</dbReference>
<evidence type="ECO:0000313" key="2">
    <source>
        <dbReference type="EMBL" id="TNY23525.1"/>
    </source>
</evidence>
<dbReference type="GO" id="GO:0005634">
    <property type="term" value="C:nucleus"/>
    <property type="evidence" value="ECO:0007669"/>
    <property type="project" value="TreeGrafter"/>
</dbReference>
<dbReference type="GO" id="GO:0004725">
    <property type="term" value="F:protein tyrosine phosphatase activity"/>
    <property type="evidence" value="ECO:0007669"/>
    <property type="project" value="TreeGrafter"/>
</dbReference>
<dbReference type="GO" id="GO:0005737">
    <property type="term" value="C:cytoplasm"/>
    <property type="evidence" value="ECO:0007669"/>
    <property type="project" value="TreeGrafter"/>
</dbReference>
<dbReference type="PANTHER" id="PTHR10828">
    <property type="entry name" value="M-PHASE INDUCER PHOSPHATASE DUAL SPECIFICITY PHOSPHATASE CDC25"/>
    <property type="match status" value="1"/>
</dbReference>
<evidence type="ECO:0000313" key="3">
    <source>
        <dbReference type="Proteomes" id="UP000311382"/>
    </source>
</evidence>
<name>A0A5C5G3J5_9BASI</name>
<keyword evidence="3" id="KW-1185">Reference proteome</keyword>
<dbReference type="SUPFAM" id="SSF52821">
    <property type="entry name" value="Rhodanese/Cell cycle control phosphatase"/>
    <property type="match status" value="1"/>
</dbReference>
<feature type="domain" description="Rhodanese" evidence="1">
    <location>
        <begin position="49"/>
        <end position="149"/>
    </location>
</feature>
<dbReference type="EMBL" id="SOZI01000010">
    <property type="protein sequence ID" value="TNY23525.1"/>
    <property type="molecule type" value="Genomic_DNA"/>
</dbReference>
<dbReference type="InterPro" id="IPR001763">
    <property type="entry name" value="Rhodanese-like_dom"/>
</dbReference>
<evidence type="ECO:0000259" key="1">
    <source>
        <dbReference type="PROSITE" id="PS50206"/>
    </source>
</evidence>
<reference evidence="2 3" key="1">
    <citation type="submission" date="2019-03" db="EMBL/GenBank/DDBJ databases">
        <title>Rhodosporidium diobovatum UCD-FST 08-225 genome sequencing, assembly, and annotation.</title>
        <authorList>
            <person name="Fakankun I.U."/>
            <person name="Fristensky B."/>
            <person name="Levin D.B."/>
        </authorList>
    </citation>
    <scope>NUCLEOTIDE SEQUENCE [LARGE SCALE GENOMIC DNA]</scope>
    <source>
        <strain evidence="2 3">UCD-FST 08-225</strain>
    </source>
</reference>
<dbReference type="Gene3D" id="3.40.250.10">
    <property type="entry name" value="Rhodanese-like domain"/>
    <property type="match status" value="1"/>
</dbReference>
<comment type="caution">
    <text evidence="2">The sequence shown here is derived from an EMBL/GenBank/DDBJ whole genome shotgun (WGS) entry which is preliminary data.</text>
</comment>
<dbReference type="Pfam" id="PF00581">
    <property type="entry name" value="Rhodanese"/>
    <property type="match status" value="1"/>
</dbReference>
<dbReference type="AlphaFoldDB" id="A0A5C5G3J5"/>
<dbReference type="STRING" id="5288.A0A5C5G3J5"/>
<dbReference type="PROSITE" id="PS50206">
    <property type="entry name" value="RHODANESE_3"/>
    <property type="match status" value="1"/>
</dbReference>
<dbReference type="PANTHER" id="PTHR10828:SF50">
    <property type="entry name" value="REDUCTASE (ARC2), PUTATIVE (AFU_ORTHOLOGUE AFUA_6G13400)-RELATED"/>
    <property type="match status" value="1"/>
</dbReference>
<gene>
    <name evidence="2" type="ORF">DMC30DRAFT_423497</name>
</gene>
<protein>
    <submittedName>
        <fullName evidence="2">Rhodanese-like domain-containing protein</fullName>
    </submittedName>
</protein>
<dbReference type="InterPro" id="IPR036873">
    <property type="entry name" value="Rhodanese-like_dom_sf"/>
</dbReference>
<proteinExistence type="predicted"/>